<evidence type="ECO:0000256" key="7">
    <source>
        <dbReference type="ARBA" id="ARBA00023295"/>
    </source>
</evidence>
<gene>
    <name evidence="9" type="ORF">BO70DRAFT_400231</name>
</gene>
<keyword evidence="4 8" id="KW-0732">Signal</keyword>
<evidence type="ECO:0000313" key="10">
    <source>
        <dbReference type="Proteomes" id="UP000247233"/>
    </source>
</evidence>
<dbReference type="AlphaFoldDB" id="A0A317V6Z4"/>
<comment type="catalytic activity">
    <reaction evidence="1">
        <text>Random hydrolysis of (1-&gt;6)-alpha-D-mannosidic linkages in unbranched (1-&gt;6)-mannans.</text>
        <dbReference type="EC" id="3.2.1.101"/>
    </reaction>
</comment>
<keyword evidence="5" id="KW-0378">Hydrolase</keyword>
<evidence type="ECO:0000256" key="8">
    <source>
        <dbReference type="SAM" id="SignalP"/>
    </source>
</evidence>
<dbReference type="OrthoDB" id="4312517at2759"/>
<comment type="similarity">
    <text evidence="2">Belongs to the glycosyl hydrolase 76 family.</text>
</comment>
<keyword evidence="7" id="KW-0326">Glycosidase</keyword>
<dbReference type="GO" id="GO:0016052">
    <property type="term" value="P:carbohydrate catabolic process"/>
    <property type="evidence" value="ECO:0007669"/>
    <property type="project" value="InterPro"/>
</dbReference>
<dbReference type="VEuPathDB" id="FungiDB:BO70DRAFT_400231"/>
<dbReference type="InterPro" id="IPR008928">
    <property type="entry name" value="6-hairpin_glycosidase_sf"/>
</dbReference>
<keyword evidence="6" id="KW-0325">Glycoprotein</keyword>
<dbReference type="RefSeq" id="XP_025395312.1">
    <property type="nucleotide sequence ID" value="XM_025546908.1"/>
</dbReference>
<dbReference type="InterPro" id="IPR005198">
    <property type="entry name" value="Glyco_hydro_76"/>
</dbReference>
<dbReference type="EC" id="3.2.1.101" evidence="3"/>
<dbReference type="Proteomes" id="UP000247233">
    <property type="component" value="Unassembled WGS sequence"/>
</dbReference>
<dbReference type="GO" id="GO:0009272">
    <property type="term" value="P:fungal-type cell wall biogenesis"/>
    <property type="evidence" value="ECO:0007669"/>
    <property type="project" value="TreeGrafter"/>
</dbReference>
<dbReference type="STRING" id="1448321.A0A317V6Z4"/>
<reference evidence="9 10" key="1">
    <citation type="submission" date="2016-12" db="EMBL/GenBank/DDBJ databases">
        <title>The genomes of Aspergillus section Nigri reveals drivers in fungal speciation.</title>
        <authorList>
            <consortium name="DOE Joint Genome Institute"/>
            <person name="Vesth T.C."/>
            <person name="Nybo J."/>
            <person name="Theobald S."/>
            <person name="Brandl J."/>
            <person name="Frisvad J.C."/>
            <person name="Nielsen K.F."/>
            <person name="Lyhne E.K."/>
            <person name="Kogle M.E."/>
            <person name="Kuo A."/>
            <person name="Riley R."/>
            <person name="Clum A."/>
            <person name="Nolan M."/>
            <person name="Lipzen A."/>
            <person name="Salamov A."/>
            <person name="Henrissat B."/>
            <person name="Wiebenga A."/>
            <person name="De Vries R.P."/>
            <person name="Grigoriev I.V."/>
            <person name="Mortensen U.H."/>
            <person name="Andersen M.R."/>
            <person name="Baker S.E."/>
        </authorList>
    </citation>
    <scope>NUCLEOTIDE SEQUENCE [LARGE SCALE GENOMIC DNA]</scope>
    <source>
        <strain evidence="9 10">CBS 117.55</strain>
    </source>
</reference>
<name>A0A317V6Z4_9EURO</name>
<dbReference type="Gene3D" id="1.50.10.20">
    <property type="match status" value="1"/>
</dbReference>
<evidence type="ECO:0000256" key="2">
    <source>
        <dbReference type="ARBA" id="ARBA00009699"/>
    </source>
</evidence>
<accession>A0A317V6Z4</accession>
<organism evidence="9 10">
    <name type="scientific">Aspergillus heteromorphus CBS 117.55</name>
    <dbReference type="NCBI Taxonomy" id="1448321"/>
    <lineage>
        <taxon>Eukaryota</taxon>
        <taxon>Fungi</taxon>
        <taxon>Dikarya</taxon>
        <taxon>Ascomycota</taxon>
        <taxon>Pezizomycotina</taxon>
        <taxon>Eurotiomycetes</taxon>
        <taxon>Eurotiomycetidae</taxon>
        <taxon>Eurotiales</taxon>
        <taxon>Aspergillaceae</taxon>
        <taxon>Aspergillus</taxon>
        <taxon>Aspergillus subgen. Circumdati</taxon>
    </lineage>
</organism>
<dbReference type="GeneID" id="37069145"/>
<dbReference type="SUPFAM" id="SSF48208">
    <property type="entry name" value="Six-hairpin glycosidases"/>
    <property type="match status" value="1"/>
</dbReference>
<evidence type="ECO:0000313" key="9">
    <source>
        <dbReference type="EMBL" id="PWY68602.1"/>
    </source>
</evidence>
<evidence type="ECO:0000256" key="5">
    <source>
        <dbReference type="ARBA" id="ARBA00022801"/>
    </source>
</evidence>
<dbReference type="GO" id="GO:0008496">
    <property type="term" value="F:mannan endo-1,6-alpha-mannosidase activity"/>
    <property type="evidence" value="ECO:0007669"/>
    <property type="project" value="UniProtKB-EC"/>
</dbReference>
<evidence type="ECO:0000256" key="3">
    <source>
        <dbReference type="ARBA" id="ARBA00012350"/>
    </source>
</evidence>
<dbReference type="EMBL" id="MSFL01000035">
    <property type="protein sequence ID" value="PWY68602.1"/>
    <property type="molecule type" value="Genomic_DNA"/>
</dbReference>
<protein>
    <recommendedName>
        <fullName evidence="3">mannan endo-1,6-alpha-mannosidase</fullName>
        <ecNumber evidence="3">3.2.1.101</ecNumber>
    </recommendedName>
</protein>
<evidence type="ECO:0000256" key="4">
    <source>
        <dbReference type="ARBA" id="ARBA00022729"/>
    </source>
</evidence>
<keyword evidence="10" id="KW-1185">Reference proteome</keyword>
<sequence>MGFRQLAWRALFLAGCVSAIDFNINNNETIKKSATVEFENLLVNGVLDGTLSPINDSGYPEGMLYSSLIPYWSATGNATYNSLILMRMESVETSVFNATWKGADVPTSEYVSWGLAAMAAADVDFPFPGDRKKSAWVFWAMAVGYKLDMIINRGAVCDGGLYDDESQKNGTEFDWFSNGAYFQLVSRIALAFPPNKGTFINYADNAWSWSEKNGMVNTTDWTVSQMVSNTTTVNGSTCTAVDTSRWSYAYGLYLSGAAHMYNVTGSDTWRTRTEGLLNSTLDTFFVNNILVEVGNGSASVANHPSIAFKGFLALCLASVANLIPDMADQIVPLLKDTAVAVAEQCDGSSNQTVCGSDWGNSTYNNDPSFGNTWNAANVFTSYLLTQGNLTTGA</sequence>
<proteinExistence type="inferred from homology"/>
<dbReference type="Pfam" id="PF03663">
    <property type="entry name" value="Glyco_hydro_76"/>
    <property type="match status" value="1"/>
</dbReference>
<evidence type="ECO:0000256" key="1">
    <source>
        <dbReference type="ARBA" id="ARBA00001452"/>
    </source>
</evidence>
<feature type="chain" id="PRO_5016375345" description="mannan endo-1,6-alpha-mannosidase" evidence="8">
    <location>
        <begin position="20"/>
        <end position="393"/>
    </location>
</feature>
<dbReference type="PANTHER" id="PTHR12145:SF36">
    <property type="entry name" value="MANNAN ENDO-1,6-ALPHA-MANNOSIDASE DCW1"/>
    <property type="match status" value="1"/>
</dbReference>
<dbReference type="PANTHER" id="PTHR12145">
    <property type="entry name" value="MANNAN ENDO-1,6-ALPHA-MANNOSIDASE DCW1"/>
    <property type="match status" value="1"/>
</dbReference>
<dbReference type="InterPro" id="IPR014480">
    <property type="entry name" value="Mannan-1_6-alpha_mannosidase"/>
</dbReference>
<evidence type="ECO:0000256" key="6">
    <source>
        <dbReference type="ARBA" id="ARBA00023180"/>
    </source>
</evidence>
<feature type="signal peptide" evidence="8">
    <location>
        <begin position="1"/>
        <end position="19"/>
    </location>
</feature>
<comment type="caution">
    <text evidence="9">The sequence shown here is derived from an EMBL/GenBank/DDBJ whole genome shotgun (WGS) entry which is preliminary data.</text>
</comment>
<dbReference type="PIRSF" id="PIRSF016302">
    <property type="entry name" value="Man_a_manosd"/>
    <property type="match status" value="1"/>
</dbReference>